<dbReference type="EMBL" id="KF554508">
    <property type="protein sequence ID" value="AID50545.1"/>
    <property type="molecule type" value="Genomic_DNA"/>
</dbReference>
<organism evidence="1 2">
    <name type="scientific">Bacillus phage CP-51</name>
    <dbReference type="NCBI Taxonomy" id="1391188"/>
    <lineage>
        <taxon>Viruses</taxon>
        <taxon>Duplodnaviria</taxon>
        <taxon>Heunggongvirae</taxon>
        <taxon>Uroviricota</taxon>
        <taxon>Caudoviricetes</taxon>
        <taxon>Herelleviridae</taxon>
        <taxon>Spounavirinae</taxon>
        <taxon>Siminovitchvirus</taxon>
        <taxon>Siminovitchvirus CP51</taxon>
    </lineage>
</organism>
<dbReference type="GeneID" id="22277053"/>
<dbReference type="KEGG" id="vg:22277053"/>
<sequence>MYRSTGLTFFKDSEKIRMWSRDTPSIKER</sequence>
<protein>
    <submittedName>
        <fullName evidence="1">Uncharacterized protein</fullName>
    </submittedName>
</protein>
<evidence type="ECO:0000313" key="1">
    <source>
        <dbReference type="EMBL" id="AID50545.1"/>
    </source>
</evidence>
<evidence type="ECO:0000313" key="2">
    <source>
        <dbReference type="Proteomes" id="UP000027382"/>
    </source>
</evidence>
<keyword evidence="2" id="KW-1185">Reference proteome</keyword>
<reference evidence="1" key="1">
    <citation type="journal article" date="2014" name="Virology">
        <title>The odd one out: Bacillus ACT bacteriophage CP-51 exhibits unusual properties compared to related Spounavirinae W.Ph. and Bastille.</title>
        <authorList>
            <person name="Klumpp J."/>
            <person name="Schmuki M."/>
            <person name="Sozhamannan S."/>
            <person name="Beyer W."/>
            <person name="Fouts D.E."/>
            <person name="Bernbach V."/>
            <person name="Calendar R."/>
            <person name="Loessner M.J."/>
        </authorList>
    </citation>
    <scope>NUCLEOTIDE SEQUENCE [LARGE SCALE GENOMIC DNA]</scope>
</reference>
<proteinExistence type="predicted"/>
<accession>A0A068EMU2</accession>
<dbReference type="Proteomes" id="UP000027382">
    <property type="component" value="Segment"/>
</dbReference>
<name>A0A068EMU2_9CAUD</name>
<dbReference type="RefSeq" id="YP_009099154.1">
    <property type="nucleotide sequence ID" value="NC_025423.1"/>
</dbReference>